<comment type="similarity">
    <text evidence="1">Belongs to the SCO1/2 family.</text>
</comment>
<dbReference type="RefSeq" id="WP_076608024.1">
    <property type="nucleotide sequence ID" value="NZ_FTNR01000002.1"/>
</dbReference>
<dbReference type="PROSITE" id="PS51352">
    <property type="entry name" value="THIOREDOXIN_2"/>
    <property type="match status" value="1"/>
</dbReference>
<evidence type="ECO:0000256" key="5">
    <source>
        <dbReference type="SAM" id="MobiDB-lite"/>
    </source>
</evidence>
<proteinExistence type="inferred from homology"/>
<feature type="region of interest" description="Disordered" evidence="5">
    <location>
        <begin position="29"/>
        <end position="57"/>
    </location>
</feature>
<feature type="binding site" evidence="3">
    <location>
        <position position="189"/>
    </location>
    <ligand>
        <name>Cu cation</name>
        <dbReference type="ChEBI" id="CHEBI:23378"/>
    </ligand>
</feature>
<dbReference type="InterPro" id="IPR003782">
    <property type="entry name" value="SCO1/SenC"/>
</dbReference>
<keyword evidence="4" id="KW-1015">Disulfide bond</keyword>
<feature type="disulfide bond" description="Redox-active" evidence="4">
    <location>
        <begin position="88"/>
        <end position="93"/>
    </location>
</feature>
<dbReference type="Proteomes" id="UP000185936">
    <property type="component" value="Unassembled WGS sequence"/>
</dbReference>
<sequence>MHRRRYLYTAATAGIVGTAGCLETLSGTGDSRTVLEPPEQDLSEASHPSYDEPLPETTLPDPLLGDEISTAQFEGERAVLMTFFYTNCPDGMCPALTLRLRRTQEVAAEEGFADKSAFLALTFDPERDTPDVLETYAGEQGVDLDAENWHFLRPETYEEAKQVVSEQYGLPLEKRDADQYENLEYAFPHYNLILLVNEQGIVERAYPNGATVDVSRVVEDFETVVTA</sequence>
<evidence type="ECO:0000313" key="8">
    <source>
        <dbReference type="Proteomes" id="UP000185936"/>
    </source>
</evidence>
<dbReference type="OrthoDB" id="27579at2157"/>
<evidence type="ECO:0000256" key="2">
    <source>
        <dbReference type="ARBA" id="ARBA00023008"/>
    </source>
</evidence>
<name>A0A1N7DLH0_9EURY</name>
<accession>A0A1N7DLH0</accession>
<dbReference type="STRING" id="308853.SAMN05421752_102346"/>
<dbReference type="PANTHER" id="PTHR12151:SF25">
    <property type="entry name" value="LINALOOL DEHYDRATASE_ISOMERASE DOMAIN-CONTAINING PROTEIN"/>
    <property type="match status" value="1"/>
</dbReference>
<keyword evidence="2 3" id="KW-0186">Copper</keyword>
<keyword evidence="8" id="KW-1185">Reference proteome</keyword>
<dbReference type="InterPro" id="IPR013766">
    <property type="entry name" value="Thioredoxin_domain"/>
</dbReference>
<dbReference type="Pfam" id="PF02630">
    <property type="entry name" value="SCO1-SenC"/>
    <property type="match status" value="1"/>
</dbReference>
<evidence type="ECO:0000313" key="7">
    <source>
        <dbReference type="EMBL" id="SIR76637.1"/>
    </source>
</evidence>
<dbReference type="PANTHER" id="PTHR12151">
    <property type="entry name" value="ELECTRON TRANSPORT PROTIN SCO1/SENC FAMILY MEMBER"/>
    <property type="match status" value="1"/>
</dbReference>
<gene>
    <name evidence="7" type="ORF">SAMN05421752_102346</name>
</gene>
<dbReference type="GO" id="GO:0046872">
    <property type="term" value="F:metal ion binding"/>
    <property type="evidence" value="ECO:0007669"/>
    <property type="project" value="UniProtKB-KW"/>
</dbReference>
<feature type="domain" description="Thioredoxin" evidence="6">
    <location>
        <begin position="48"/>
        <end position="227"/>
    </location>
</feature>
<keyword evidence="3" id="KW-0479">Metal-binding</keyword>
<dbReference type="SUPFAM" id="SSF52833">
    <property type="entry name" value="Thioredoxin-like"/>
    <property type="match status" value="1"/>
</dbReference>
<evidence type="ECO:0000256" key="4">
    <source>
        <dbReference type="PIRSR" id="PIRSR603782-2"/>
    </source>
</evidence>
<feature type="binding site" evidence="3">
    <location>
        <position position="93"/>
    </location>
    <ligand>
        <name>Cu cation</name>
        <dbReference type="ChEBI" id="CHEBI:23378"/>
    </ligand>
</feature>
<dbReference type="Gene3D" id="3.40.30.10">
    <property type="entry name" value="Glutaredoxin"/>
    <property type="match status" value="1"/>
</dbReference>
<feature type="binding site" evidence="3">
    <location>
        <position position="88"/>
    </location>
    <ligand>
        <name>Cu cation</name>
        <dbReference type="ChEBI" id="CHEBI:23378"/>
    </ligand>
</feature>
<organism evidence="7 8">
    <name type="scientific">Natronorubrum thiooxidans</name>
    <dbReference type="NCBI Taxonomy" id="308853"/>
    <lineage>
        <taxon>Archaea</taxon>
        <taxon>Methanobacteriati</taxon>
        <taxon>Methanobacteriota</taxon>
        <taxon>Stenosarchaea group</taxon>
        <taxon>Halobacteria</taxon>
        <taxon>Halobacteriales</taxon>
        <taxon>Natrialbaceae</taxon>
        <taxon>Natronorubrum</taxon>
    </lineage>
</organism>
<dbReference type="AlphaFoldDB" id="A0A1N7DLH0"/>
<dbReference type="InterPro" id="IPR036249">
    <property type="entry name" value="Thioredoxin-like_sf"/>
</dbReference>
<evidence type="ECO:0000256" key="1">
    <source>
        <dbReference type="ARBA" id="ARBA00010996"/>
    </source>
</evidence>
<evidence type="ECO:0000256" key="3">
    <source>
        <dbReference type="PIRSR" id="PIRSR603782-1"/>
    </source>
</evidence>
<dbReference type="PROSITE" id="PS51257">
    <property type="entry name" value="PROKAR_LIPOPROTEIN"/>
    <property type="match status" value="1"/>
</dbReference>
<evidence type="ECO:0000259" key="6">
    <source>
        <dbReference type="PROSITE" id="PS51352"/>
    </source>
</evidence>
<dbReference type="CDD" id="cd02968">
    <property type="entry name" value="SCO"/>
    <property type="match status" value="1"/>
</dbReference>
<reference evidence="8" key="1">
    <citation type="submission" date="2017-01" db="EMBL/GenBank/DDBJ databases">
        <authorList>
            <person name="Varghese N."/>
            <person name="Submissions S."/>
        </authorList>
    </citation>
    <scope>NUCLEOTIDE SEQUENCE [LARGE SCALE GENOMIC DNA]</scope>
    <source>
        <strain evidence="8">type strain: HArc-</strain>
    </source>
</reference>
<dbReference type="EMBL" id="FTNR01000002">
    <property type="protein sequence ID" value="SIR76637.1"/>
    <property type="molecule type" value="Genomic_DNA"/>
</dbReference>
<protein>
    <submittedName>
        <fullName evidence="7">Protein SCO1/2</fullName>
    </submittedName>
</protein>